<dbReference type="EMBL" id="LT591897">
    <property type="protein sequence ID" value="SBQ20852.1"/>
    <property type="molecule type" value="Genomic_DNA"/>
</dbReference>
<dbReference type="Proteomes" id="UP000239837">
    <property type="component" value="Chromosome"/>
</dbReference>
<evidence type="ECO:0000313" key="1">
    <source>
        <dbReference type="EMBL" id="SBN10113.1"/>
    </source>
</evidence>
<dbReference type="AlphaFoldDB" id="A0AB38HMC3"/>
<reference evidence="1" key="1">
    <citation type="submission" date="2016-05" db="EMBL/GenBank/DDBJ databases">
        <authorList>
            <consortium name="Pathogen Informatics"/>
        </authorList>
    </citation>
    <scope>NUCLEOTIDE SEQUENCE</scope>
    <source>
        <strain evidence="1">WHO F</strain>
    </source>
</reference>
<protein>
    <submittedName>
        <fullName evidence="1">Uncharacterized protein</fullName>
    </submittedName>
</protein>
<evidence type="ECO:0000313" key="2">
    <source>
        <dbReference type="EMBL" id="SBQ20852.1"/>
    </source>
</evidence>
<name>A0AB38HMC3_NEIGO</name>
<gene>
    <name evidence="2" type="ORF">WHOF_01149</name>
    <name evidence="1" type="ORF">WHOF_01278</name>
    <name evidence="3" type="ORF">WHOF_01719</name>
</gene>
<sequence>MLILLPPLLVNIGAWIDFLLALDRDYLQMAIEYVNELEI</sequence>
<proteinExistence type="predicted"/>
<accession>A0AB38HMC3</accession>
<dbReference type="EMBL" id="FLKW01000014">
    <property type="protein sequence ID" value="SBN10113.1"/>
    <property type="molecule type" value="Genomic_DNA"/>
</dbReference>
<organism evidence="1">
    <name type="scientific">Neisseria gonorrhoeae</name>
    <dbReference type="NCBI Taxonomy" id="485"/>
    <lineage>
        <taxon>Bacteria</taxon>
        <taxon>Pseudomonadati</taxon>
        <taxon>Pseudomonadota</taxon>
        <taxon>Betaproteobacteria</taxon>
        <taxon>Neisseriales</taxon>
        <taxon>Neisseriaceae</taxon>
        <taxon>Neisseria</taxon>
    </lineage>
</organism>
<evidence type="ECO:0000313" key="3">
    <source>
        <dbReference type="EMBL" id="SBQ22178.1"/>
    </source>
</evidence>
<dbReference type="EMBL" id="LT591897">
    <property type="protein sequence ID" value="SBQ22178.1"/>
    <property type="molecule type" value="Genomic_DNA"/>
</dbReference>